<sequence length="128" mass="13845">MPGELEGKTILLVDDDRDILAAMEAALSDMGPTIVTAADGNAALHAAETSTPDLVVLDMMLPKRSGFLVMEKLKRGKKPDDPPHVVMITGNQGVRHKSYAESLGVSAYLNKPFRMDKLLETVRGLLTD</sequence>
<feature type="domain" description="Response regulatory" evidence="3">
    <location>
        <begin position="9"/>
        <end position="126"/>
    </location>
</feature>
<organism evidence="4">
    <name type="scientific">marine sediment metagenome</name>
    <dbReference type="NCBI Taxonomy" id="412755"/>
    <lineage>
        <taxon>unclassified sequences</taxon>
        <taxon>metagenomes</taxon>
        <taxon>ecological metagenomes</taxon>
    </lineage>
</organism>
<gene>
    <name evidence="4" type="ORF">LCGC14_0284740</name>
</gene>
<dbReference type="SMART" id="SM00448">
    <property type="entry name" value="REC"/>
    <property type="match status" value="1"/>
</dbReference>
<evidence type="ECO:0000313" key="4">
    <source>
        <dbReference type="EMBL" id="KKN84810.1"/>
    </source>
</evidence>
<evidence type="ECO:0000259" key="3">
    <source>
        <dbReference type="PROSITE" id="PS50110"/>
    </source>
</evidence>
<dbReference type="PROSITE" id="PS50110">
    <property type="entry name" value="RESPONSE_REGULATORY"/>
    <property type="match status" value="1"/>
</dbReference>
<dbReference type="EMBL" id="LAZR01000166">
    <property type="protein sequence ID" value="KKN84810.1"/>
    <property type="molecule type" value="Genomic_DNA"/>
</dbReference>
<comment type="caution">
    <text evidence="4">The sequence shown here is derived from an EMBL/GenBank/DDBJ whole genome shotgun (WGS) entry which is preliminary data.</text>
</comment>
<keyword evidence="2" id="KW-0902">Two-component regulatory system</keyword>
<name>A0A0F9TUX5_9ZZZZ</name>
<dbReference type="GO" id="GO:0000160">
    <property type="term" value="P:phosphorelay signal transduction system"/>
    <property type="evidence" value="ECO:0007669"/>
    <property type="project" value="UniProtKB-KW"/>
</dbReference>
<dbReference type="Gene3D" id="3.40.50.2300">
    <property type="match status" value="1"/>
</dbReference>
<dbReference type="SUPFAM" id="SSF52172">
    <property type="entry name" value="CheY-like"/>
    <property type="match status" value="1"/>
</dbReference>
<dbReference type="InterPro" id="IPR001789">
    <property type="entry name" value="Sig_transdc_resp-reg_receiver"/>
</dbReference>
<evidence type="ECO:0000256" key="1">
    <source>
        <dbReference type="ARBA" id="ARBA00022553"/>
    </source>
</evidence>
<protein>
    <recommendedName>
        <fullName evidence="3">Response regulatory domain-containing protein</fullName>
    </recommendedName>
</protein>
<dbReference type="InterPro" id="IPR050595">
    <property type="entry name" value="Bact_response_regulator"/>
</dbReference>
<dbReference type="PANTHER" id="PTHR44591:SF14">
    <property type="entry name" value="PROTEIN PILG"/>
    <property type="match status" value="1"/>
</dbReference>
<dbReference type="InterPro" id="IPR011006">
    <property type="entry name" value="CheY-like_superfamily"/>
</dbReference>
<evidence type="ECO:0000256" key="2">
    <source>
        <dbReference type="ARBA" id="ARBA00023012"/>
    </source>
</evidence>
<accession>A0A0F9TUX5</accession>
<dbReference type="CDD" id="cd00156">
    <property type="entry name" value="REC"/>
    <property type="match status" value="1"/>
</dbReference>
<dbReference type="Pfam" id="PF00072">
    <property type="entry name" value="Response_reg"/>
    <property type="match status" value="1"/>
</dbReference>
<reference evidence="4" key="1">
    <citation type="journal article" date="2015" name="Nature">
        <title>Complex archaea that bridge the gap between prokaryotes and eukaryotes.</title>
        <authorList>
            <person name="Spang A."/>
            <person name="Saw J.H."/>
            <person name="Jorgensen S.L."/>
            <person name="Zaremba-Niedzwiedzka K."/>
            <person name="Martijn J."/>
            <person name="Lind A.E."/>
            <person name="van Eijk R."/>
            <person name="Schleper C."/>
            <person name="Guy L."/>
            <person name="Ettema T.J."/>
        </authorList>
    </citation>
    <scope>NUCLEOTIDE SEQUENCE</scope>
</reference>
<dbReference type="PANTHER" id="PTHR44591">
    <property type="entry name" value="STRESS RESPONSE REGULATOR PROTEIN 1"/>
    <property type="match status" value="1"/>
</dbReference>
<dbReference type="AlphaFoldDB" id="A0A0F9TUX5"/>
<proteinExistence type="predicted"/>
<keyword evidence="1" id="KW-0597">Phosphoprotein</keyword>